<evidence type="ECO:0000313" key="2">
    <source>
        <dbReference type="Proteomes" id="UP001061991"/>
    </source>
</evidence>
<protein>
    <submittedName>
        <fullName evidence="1">Uncharacterized protein</fullName>
    </submittedName>
</protein>
<keyword evidence="2" id="KW-1185">Reference proteome</keyword>
<evidence type="ECO:0000313" key="1">
    <source>
        <dbReference type="EMBL" id="UXN58249.1"/>
    </source>
</evidence>
<proteinExistence type="predicted"/>
<geneLocation type="plasmid" evidence="1 2">
    <name>p_unnamed2</name>
</geneLocation>
<accession>A0ACD4CXF2</accession>
<gene>
    <name evidence="1" type="ORF">N8E88_05405</name>
</gene>
<dbReference type="Proteomes" id="UP001061991">
    <property type="component" value="Plasmid p_unnamed2"/>
</dbReference>
<dbReference type="EMBL" id="CP104971">
    <property type="protein sequence ID" value="UXN58249.1"/>
    <property type="molecule type" value="Genomic_DNA"/>
</dbReference>
<sequence length="208" mass="23469">MIDKPDPEDTRSPKFLIMDNTPLSLLGAIEALDWFFEPGCDVWITDLVLEEATREPGEGRDQRRATRNYIASWIESNRNRLTVLATAEGERYRQEMELWELAGSPERLRPTWKDRGEASLLQGVQTIKAALQSGEAIVVLVDDRDARDAIRAVRADINMMGTQTFIEWLLEDFGIAQAETAWTSILMATGNTADPGEDEDPVYIRNSP</sequence>
<keyword evidence="1" id="KW-0614">Plasmid</keyword>
<reference evidence="1" key="1">
    <citation type="submission" date="2022-09" db="EMBL/GenBank/DDBJ databases">
        <title>Interaction between co-microsymbionts with complementary sets of symbiotic genes in legume-rhizobium systems.</title>
        <authorList>
            <person name="Safronova V."/>
            <person name="Sazanova A."/>
            <person name="Afonin A."/>
            <person name="Chirak E."/>
        </authorList>
    </citation>
    <scope>NUCLEOTIDE SEQUENCE</scope>
    <source>
        <strain evidence="1">A18/3m</strain>
    </source>
</reference>
<organism evidence="1 2">
    <name type="scientific">Phyllobacterium zundukense</name>
    <dbReference type="NCBI Taxonomy" id="1867719"/>
    <lineage>
        <taxon>Bacteria</taxon>
        <taxon>Pseudomonadati</taxon>
        <taxon>Pseudomonadota</taxon>
        <taxon>Alphaproteobacteria</taxon>
        <taxon>Hyphomicrobiales</taxon>
        <taxon>Phyllobacteriaceae</taxon>
        <taxon>Phyllobacterium</taxon>
    </lineage>
</organism>
<name>A0ACD4CXF2_9HYPH</name>